<keyword evidence="2" id="KW-1185">Reference proteome</keyword>
<dbReference type="EMBL" id="WUQX01000001">
    <property type="protein sequence ID" value="MXP77020.1"/>
    <property type="molecule type" value="Genomic_DNA"/>
</dbReference>
<name>A0A7X3SK49_9FIRM</name>
<organism evidence="1 2">
    <name type="scientific">Sporofaciens musculi</name>
    <dbReference type="NCBI Taxonomy" id="2681861"/>
    <lineage>
        <taxon>Bacteria</taxon>
        <taxon>Bacillati</taxon>
        <taxon>Bacillota</taxon>
        <taxon>Clostridia</taxon>
        <taxon>Lachnospirales</taxon>
        <taxon>Lachnospiraceae</taxon>
        <taxon>Sporofaciens</taxon>
    </lineage>
</organism>
<evidence type="ECO:0000313" key="2">
    <source>
        <dbReference type="Proteomes" id="UP000460412"/>
    </source>
</evidence>
<dbReference type="RefSeq" id="WP_159752052.1">
    <property type="nucleotide sequence ID" value="NZ_CASZNZ010000145.1"/>
</dbReference>
<proteinExistence type="predicted"/>
<dbReference type="AlphaFoldDB" id="A0A7X3SK49"/>
<reference evidence="1 2" key="1">
    <citation type="submission" date="2019-12" db="EMBL/GenBank/DDBJ databases">
        <title>Sporaefaciens musculi gen. nov., sp. nov., a novel bacterium isolated from the caecum of an obese mouse.</title>
        <authorList>
            <person name="Rasmussen T.S."/>
            <person name="Streidl T."/>
            <person name="Hitch T.C.A."/>
            <person name="Wortmann E."/>
            <person name="Deptula P."/>
            <person name="Hansen M."/>
            <person name="Nielsen D.S."/>
            <person name="Clavel T."/>
            <person name="Vogensen F.K."/>
        </authorList>
    </citation>
    <scope>NUCLEOTIDE SEQUENCE [LARGE SCALE GENOMIC DNA]</scope>
    <source>
        <strain evidence="1 2">WCA-9-b2</strain>
    </source>
</reference>
<gene>
    <name evidence="1" type="ORF">GN277_17030</name>
</gene>
<evidence type="ECO:0000313" key="1">
    <source>
        <dbReference type="EMBL" id="MXP77020.1"/>
    </source>
</evidence>
<dbReference type="Proteomes" id="UP000460412">
    <property type="component" value="Unassembled WGS sequence"/>
</dbReference>
<accession>A0A7X3SK49</accession>
<protein>
    <submittedName>
        <fullName evidence="1">Uncharacterized protein</fullName>
    </submittedName>
</protein>
<sequence length="236" mass="27038">MLKFPPILPDVLGKIAKFVIGAISELSKKVSSTKPVDEKSSASDIDNVIEMFEAYKEEVRGRASGIEEAVSQEVSYYGEELEQIFNEQETLLKKYGIRKGRIDRQIKKLLSGMKGFIDDEVCRNVSLSNRELRNIIRMIPGTQKEQAMSGFSSQVFQEALDKYCLQVREMLSDLFMEVEEETLHVIEKTGKNEQNHIRQLESIDAENYFEKSEHMIAEAGYTIEGCHMIEKILEEQ</sequence>
<comment type="caution">
    <text evidence="1">The sequence shown here is derived from an EMBL/GenBank/DDBJ whole genome shotgun (WGS) entry which is preliminary data.</text>
</comment>